<name>A0A085WU07_9BACT</name>
<dbReference type="OrthoDB" id="5522100at2"/>
<feature type="region of interest" description="Disordered" evidence="1">
    <location>
        <begin position="22"/>
        <end position="127"/>
    </location>
</feature>
<gene>
    <name evidence="2" type="ORF">DB31_3300</name>
</gene>
<evidence type="ECO:0000256" key="1">
    <source>
        <dbReference type="SAM" id="MobiDB-lite"/>
    </source>
</evidence>
<evidence type="ECO:0000313" key="3">
    <source>
        <dbReference type="Proteomes" id="UP000028725"/>
    </source>
</evidence>
<dbReference type="STRING" id="394096.DB31_3300"/>
<evidence type="ECO:0008006" key="4">
    <source>
        <dbReference type="Google" id="ProtNLM"/>
    </source>
</evidence>
<protein>
    <recommendedName>
        <fullName evidence="4">Lipoprotein</fullName>
    </recommendedName>
</protein>
<dbReference type="EMBL" id="JMCB01000002">
    <property type="protein sequence ID" value="KFE71170.1"/>
    <property type="molecule type" value="Genomic_DNA"/>
</dbReference>
<dbReference type="PROSITE" id="PS51257">
    <property type="entry name" value="PROKAR_LIPOPROTEIN"/>
    <property type="match status" value="1"/>
</dbReference>
<feature type="compositionally biased region" description="Low complexity" evidence="1">
    <location>
        <begin position="86"/>
        <end position="126"/>
    </location>
</feature>
<feature type="compositionally biased region" description="Low complexity" evidence="1">
    <location>
        <begin position="29"/>
        <end position="42"/>
    </location>
</feature>
<keyword evidence="3" id="KW-1185">Reference proteome</keyword>
<dbReference type="AlphaFoldDB" id="A0A085WU07"/>
<proteinExistence type="predicted"/>
<feature type="compositionally biased region" description="Low complexity" evidence="1">
    <location>
        <begin position="64"/>
        <end position="77"/>
    </location>
</feature>
<dbReference type="Proteomes" id="UP000028725">
    <property type="component" value="Unassembled WGS sequence"/>
</dbReference>
<reference evidence="2 3" key="1">
    <citation type="submission" date="2014-04" db="EMBL/GenBank/DDBJ databases">
        <title>Genome assembly of Hyalangium minutum DSM 14724.</title>
        <authorList>
            <person name="Sharma G."/>
            <person name="Subramanian S."/>
        </authorList>
    </citation>
    <scope>NUCLEOTIDE SEQUENCE [LARGE SCALE GENOMIC DNA]</scope>
    <source>
        <strain evidence="2 3">DSM 14724</strain>
    </source>
</reference>
<comment type="caution">
    <text evidence="2">The sequence shown here is derived from an EMBL/GenBank/DDBJ whole genome shotgun (WGS) entry which is preliminary data.</text>
</comment>
<accession>A0A085WU07</accession>
<sequence>MGRRWAWMGVMGACALLSGCRERERHEQTAPVAARAPAPTRPSEGASPERISPAPTVGTEAPQATAPGVIPGAAPGPVQAEARTGTSARTNTAAPATTAPATATASPAPSTASSTGAPSGTAQAAPEGRVMIGFEAVQAREDESWYEGAAKAARAFGQNDSVPLDRVVIATGTVDGRVTRVGKSTLHLKDTEGNVYELRIDKRSRGVRAGQSVPLRQLEEGTSVRASFDLVGDDSIARDIEVRR</sequence>
<organism evidence="2 3">
    <name type="scientific">Hyalangium minutum</name>
    <dbReference type="NCBI Taxonomy" id="394096"/>
    <lineage>
        <taxon>Bacteria</taxon>
        <taxon>Pseudomonadati</taxon>
        <taxon>Myxococcota</taxon>
        <taxon>Myxococcia</taxon>
        <taxon>Myxococcales</taxon>
        <taxon>Cystobacterineae</taxon>
        <taxon>Archangiaceae</taxon>
        <taxon>Hyalangium</taxon>
    </lineage>
</organism>
<evidence type="ECO:0000313" key="2">
    <source>
        <dbReference type="EMBL" id="KFE71170.1"/>
    </source>
</evidence>